<evidence type="ECO:0000256" key="16">
    <source>
        <dbReference type="ARBA" id="ARBA00023136"/>
    </source>
</evidence>
<dbReference type="PANTHER" id="PTHR46552">
    <property type="entry name" value="NADH-UBIQUINONE OXIDOREDUCTASE CHAIN 2"/>
    <property type="match status" value="1"/>
</dbReference>
<protein>
    <recommendedName>
        <fullName evidence="5 18">NADH-ubiquinone oxidoreductase chain 2</fullName>
        <ecNumber evidence="4 18">7.1.1.2</ecNumber>
    </recommendedName>
</protein>
<evidence type="ECO:0000313" key="20">
    <source>
        <dbReference type="EMBL" id="QAU54269.2"/>
    </source>
</evidence>
<evidence type="ECO:0000256" key="9">
    <source>
        <dbReference type="ARBA" id="ARBA00022792"/>
    </source>
</evidence>
<evidence type="ECO:0000256" key="11">
    <source>
        <dbReference type="ARBA" id="ARBA00022982"/>
    </source>
</evidence>
<evidence type="ECO:0000256" key="13">
    <source>
        <dbReference type="ARBA" id="ARBA00023027"/>
    </source>
</evidence>
<dbReference type="InterPro" id="IPR003917">
    <property type="entry name" value="NADH_UbQ_OxRdtase_chain2"/>
</dbReference>
<comment type="function">
    <text evidence="1">Core subunit of the mitochondrial membrane respiratory chain NADH dehydrogenase (Complex I) that is believed to belong to the minimal assembly required for catalysis. Complex I functions in the transfer of electrons from NADH to the respiratory chain. The immediate electron acceptor for the enzyme is believed to be ubiquinone.</text>
</comment>
<comment type="function">
    <text evidence="18">Core subunit of the mitochondrial membrane respiratory chain NADH dehydrogenase (Complex I) which catalyzes electron transfer from NADH through the respiratory chain, using ubiquinone as an electron acceptor. Essential for the catalytic activity and assembly of complex I.</text>
</comment>
<accession>A0A7L4V083</accession>
<dbReference type="PANTHER" id="PTHR46552:SF1">
    <property type="entry name" value="NADH-UBIQUINONE OXIDOREDUCTASE CHAIN 2"/>
    <property type="match status" value="1"/>
</dbReference>
<evidence type="ECO:0000256" key="10">
    <source>
        <dbReference type="ARBA" id="ARBA00022967"/>
    </source>
</evidence>
<evidence type="ECO:0000256" key="7">
    <source>
        <dbReference type="ARBA" id="ARBA00022660"/>
    </source>
</evidence>
<feature type="transmembrane region" description="Helical" evidence="18">
    <location>
        <begin position="7"/>
        <end position="23"/>
    </location>
</feature>
<gene>
    <name evidence="20" type="primary">ND2</name>
</gene>
<dbReference type="InterPro" id="IPR050175">
    <property type="entry name" value="Complex_I_Subunit_2"/>
</dbReference>
<evidence type="ECO:0000256" key="5">
    <source>
        <dbReference type="ARBA" id="ARBA00021008"/>
    </source>
</evidence>
<feature type="transmembrane region" description="Helical" evidence="18">
    <location>
        <begin position="150"/>
        <end position="169"/>
    </location>
</feature>
<evidence type="ECO:0000259" key="19">
    <source>
        <dbReference type="Pfam" id="PF00361"/>
    </source>
</evidence>
<keyword evidence="8 18" id="KW-0812">Transmembrane</keyword>
<evidence type="ECO:0000256" key="3">
    <source>
        <dbReference type="ARBA" id="ARBA00007012"/>
    </source>
</evidence>
<dbReference type="EMBL" id="MH643816">
    <property type="protein sequence ID" value="QAU54269.2"/>
    <property type="molecule type" value="Genomic_DNA"/>
</dbReference>
<evidence type="ECO:0000256" key="12">
    <source>
        <dbReference type="ARBA" id="ARBA00022989"/>
    </source>
</evidence>
<feature type="transmembrane region" description="Helical" evidence="18">
    <location>
        <begin position="317"/>
        <end position="337"/>
    </location>
</feature>
<evidence type="ECO:0000256" key="18">
    <source>
        <dbReference type="RuleBase" id="RU003403"/>
    </source>
</evidence>
<evidence type="ECO:0000256" key="14">
    <source>
        <dbReference type="ARBA" id="ARBA00023075"/>
    </source>
</evidence>
<evidence type="ECO:0000256" key="6">
    <source>
        <dbReference type="ARBA" id="ARBA00022448"/>
    </source>
</evidence>
<keyword evidence="9 18" id="KW-0999">Mitochondrion inner membrane</keyword>
<keyword evidence="14 18" id="KW-0830">Ubiquinone</keyword>
<proteinExistence type="inferred from homology"/>
<keyword evidence="11 18" id="KW-0249">Electron transport</keyword>
<evidence type="ECO:0000256" key="1">
    <source>
        <dbReference type="ARBA" id="ARBA00003257"/>
    </source>
</evidence>
<keyword evidence="16 18" id="KW-0472">Membrane</keyword>
<feature type="transmembrane region" description="Helical" evidence="18">
    <location>
        <begin position="200"/>
        <end position="223"/>
    </location>
</feature>
<comment type="subcellular location">
    <subcellularLocation>
        <location evidence="2 18">Mitochondrion inner membrane</location>
        <topology evidence="2 18">Multi-pass membrane protein</topology>
    </subcellularLocation>
</comment>
<feature type="transmembrane region" description="Helical" evidence="18">
    <location>
        <begin position="235"/>
        <end position="258"/>
    </location>
</feature>
<evidence type="ECO:0000256" key="4">
    <source>
        <dbReference type="ARBA" id="ARBA00012944"/>
    </source>
</evidence>
<keyword evidence="10 18" id="KW-1278">Translocase</keyword>
<feature type="transmembrane region" description="Helical" evidence="18">
    <location>
        <begin position="270"/>
        <end position="290"/>
    </location>
</feature>
<geneLocation type="mitochondrion" evidence="20"/>
<evidence type="ECO:0000256" key="17">
    <source>
        <dbReference type="ARBA" id="ARBA00049551"/>
    </source>
</evidence>
<name>A0A7L4V083_9DYTI</name>
<dbReference type="Pfam" id="PF00361">
    <property type="entry name" value="Proton_antipo_M"/>
    <property type="match status" value="1"/>
</dbReference>
<dbReference type="InterPro" id="IPR001750">
    <property type="entry name" value="ND/Mrp_TM"/>
</dbReference>
<evidence type="ECO:0000256" key="15">
    <source>
        <dbReference type="ARBA" id="ARBA00023128"/>
    </source>
</evidence>
<feature type="transmembrane region" description="Helical" evidence="18">
    <location>
        <begin position="59"/>
        <end position="79"/>
    </location>
</feature>
<keyword evidence="7 18" id="KW-0679">Respiratory chain</keyword>
<comment type="catalytic activity">
    <reaction evidence="17 18">
        <text>a ubiquinone + NADH + 5 H(+)(in) = a ubiquinol + NAD(+) + 4 H(+)(out)</text>
        <dbReference type="Rhea" id="RHEA:29091"/>
        <dbReference type="Rhea" id="RHEA-COMP:9565"/>
        <dbReference type="Rhea" id="RHEA-COMP:9566"/>
        <dbReference type="ChEBI" id="CHEBI:15378"/>
        <dbReference type="ChEBI" id="CHEBI:16389"/>
        <dbReference type="ChEBI" id="CHEBI:17976"/>
        <dbReference type="ChEBI" id="CHEBI:57540"/>
        <dbReference type="ChEBI" id="CHEBI:57945"/>
        <dbReference type="EC" id="7.1.1.2"/>
    </reaction>
</comment>
<dbReference type="GO" id="GO:0008137">
    <property type="term" value="F:NADH dehydrogenase (ubiquinone) activity"/>
    <property type="evidence" value="ECO:0007669"/>
    <property type="project" value="UniProtKB-EC"/>
</dbReference>
<dbReference type="PRINTS" id="PR01436">
    <property type="entry name" value="NADHDHGNASE2"/>
</dbReference>
<evidence type="ECO:0000256" key="2">
    <source>
        <dbReference type="ARBA" id="ARBA00004448"/>
    </source>
</evidence>
<feature type="domain" description="NADH:quinone oxidoreductase/Mrp antiporter transmembrane" evidence="19">
    <location>
        <begin position="23"/>
        <end position="285"/>
    </location>
</feature>
<keyword evidence="15 18" id="KW-0496">Mitochondrion</keyword>
<dbReference type="GO" id="GO:0006120">
    <property type="term" value="P:mitochondrial electron transport, NADH to ubiquinone"/>
    <property type="evidence" value="ECO:0007669"/>
    <property type="project" value="InterPro"/>
</dbReference>
<sequence>MFYLYKLIFLTILFLGTMITMSSQSWMGIWMGLEINLLSFIPLISMKNNSLSTESSIKYFLSQALASSIFLFSIMMIIMKNKFSNDLIMFNQSFLLMLNSSILLKLGAAPFHFWFPEIINGLNWMNSMILMTWQKIAPMIILSYSMKMNMFIYLVIIFSAFIGSIGGINQMSLRKILAYSSINHISWMLSAMLINESMFFMYFLIYSILSMSIIMMFNMFKFFTLKQIYSMNNSYFIKFFLFLNLLSLAGLPPFLGFLPKWMIIQLMSTNNFFMIFFMIMMSLITLFFYLRIMYSSIMIANNEMNFMLFNLSNLNKLLINLLSFISIFSLILYSIMFNFF</sequence>
<organism evidence="20">
    <name type="scientific">Desmopachria sp. ITV9392</name>
    <dbReference type="NCBI Taxonomy" id="2778944"/>
    <lineage>
        <taxon>Eukaryota</taxon>
        <taxon>Metazoa</taxon>
        <taxon>Ecdysozoa</taxon>
        <taxon>Arthropoda</taxon>
        <taxon>Hexapoda</taxon>
        <taxon>Insecta</taxon>
        <taxon>Pterygota</taxon>
        <taxon>Neoptera</taxon>
        <taxon>Endopterygota</taxon>
        <taxon>Coleoptera</taxon>
        <taxon>Adephaga</taxon>
        <taxon>Dytiscoidea</taxon>
        <taxon>Dytiscidae</taxon>
        <taxon>Hydroporinae</taxon>
        <taxon>Hyphydrini</taxon>
        <taxon>Desmopachria</taxon>
    </lineage>
</organism>
<feature type="transmembrane region" description="Helical" evidence="18">
    <location>
        <begin position="29"/>
        <end position="47"/>
    </location>
</feature>
<dbReference type="EC" id="7.1.1.2" evidence="4 18"/>
<feature type="transmembrane region" description="Helical" evidence="18">
    <location>
        <begin position="94"/>
        <end position="115"/>
    </location>
</feature>
<comment type="similarity">
    <text evidence="3 18">Belongs to the complex I subunit 2 family.</text>
</comment>
<keyword evidence="13 18" id="KW-0520">NAD</keyword>
<evidence type="ECO:0000256" key="8">
    <source>
        <dbReference type="ARBA" id="ARBA00022692"/>
    </source>
</evidence>
<keyword evidence="12 18" id="KW-1133">Transmembrane helix</keyword>
<reference evidence="20" key="1">
    <citation type="submission" date="2018-07" db="EMBL/GenBank/DDBJ databases">
        <title>Complete mitochondrial genome of Dytiscidae species, isolated in a Carajas Iron-ore Caves, Brazil.</title>
        <authorList>
            <person name="Vasconcelos S."/>
            <person name="Dias M.C."/>
            <person name="Oliveira R.R.M."/>
            <person name="Nunes G.L."/>
            <person name="Pires E."/>
            <person name="Pietrobon T."/>
            <person name="Oliveira G."/>
        </authorList>
    </citation>
    <scope>NUCLEOTIDE SEQUENCE</scope>
</reference>
<dbReference type="GO" id="GO:0005743">
    <property type="term" value="C:mitochondrial inner membrane"/>
    <property type="evidence" value="ECO:0007669"/>
    <property type="project" value="UniProtKB-SubCell"/>
</dbReference>
<keyword evidence="6" id="KW-0813">Transport</keyword>
<dbReference type="AlphaFoldDB" id="A0A7L4V083"/>